<dbReference type="GO" id="GO:0061630">
    <property type="term" value="F:ubiquitin protein ligase activity"/>
    <property type="evidence" value="ECO:0007669"/>
    <property type="project" value="UniProtKB-UniRule"/>
</dbReference>
<evidence type="ECO:0000256" key="5">
    <source>
        <dbReference type="RuleBase" id="RU367105"/>
    </source>
</evidence>
<evidence type="ECO:0000313" key="7">
    <source>
        <dbReference type="EMBL" id="KAA8578771.1"/>
    </source>
</evidence>
<dbReference type="InterPro" id="IPR039399">
    <property type="entry name" value="Deltex_C_sf"/>
</dbReference>
<dbReference type="EC" id="2.3.2.27" evidence="5"/>
<comment type="catalytic activity">
    <reaction evidence="1 5">
        <text>S-ubiquitinyl-[E2 ubiquitin-conjugating enzyme]-L-cysteine + [acceptor protein]-L-lysine = [E2 ubiquitin-conjugating enzyme]-L-cysteine + N(6)-ubiquitinyl-[acceptor protein]-L-lysine.</text>
        <dbReference type="EC" id="2.3.2.27"/>
    </reaction>
</comment>
<dbReference type="UniPathway" id="UPA00143"/>
<dbReference type="PANTHER" id="PTHR12622">
    <property type="entry name" value="DELTEX-RELATED"/>
    <property type="match status" value="1"/>
</dbReference>
<dbReference type="InterPro" id="IPR039398">
    <property type="entry name" value="Deltex_fam"/>
</dbReference>
<dbReference type="AlphaFoldDB" id="A0A5J5CEA5"/>
<protein>
    <recommendedName>
        <fullName evidence="5">E3 ubiquitin-protein ligase</fullName>
        <ecNumber evidence="5">2.3.2.27</ecNumber>
    </recommendedName>
</protein>
<dbReference type="GO" id="GO:0005737">
    <property type="term" value="C:cytoplasm"/>
    <property type="evidence" value="ECO:0007669"/>
    <property type="project" value="UniProtKB-SubCell"/>
</dbReference>
<keyword evidence="8" id="KW-1185">Reference proteome</keyword>
<keyword evidence="3 5" id="KW-0808">Transferase</keyword>
<dbReference type="GO" id="GO:0016567">
    <property type="term" value="P:protein ubiquitination"/>
    <property type="evidence" value="ECO:0007669"/>
    <property type="project" value="UniProtKB-UniRule"/>
</dbReference>
<comment type="subcellular location">
    <subcellularLocation>
        <location evidence="5">Cytoplasm</location>
    </subcellularLocation>
</comment>
<evidence type="ECO:0000256" key="2">
    <source>
        <dbReference type="ARBA" id="ARBA00004906"/>
    </source>
</evidence>
<reference evidence="7 8" key="1">
    <citation type="submission" date="2019-08" db="EMBL/GenBank/DDBJ databases">
        <title>A chromosome-level genome assembly, high-density linkage maps, and genome scans reveal the genomic architecture of hybrid incompatibilities underlying speciation via character displacement in darters (Percidae: Etheostominae).</title>
        <authorList>
            <person name="Moran R.L."/>
            <person name="Catchen J.M."/>
            <person name="Fuller R.C."/>
        </authorList>
    </citation>
    <scope>NUCLEOTIDE SEQUENCE [LARGE SCALE GENOMIC DNA]</scope>
    <source>
        <strain evidence="7">EspeVRDwgs_2016</strain>
        <tissue evidence="7">Muscle</tissue>
    </source>
</reference>
<feature type="domain" description="Deltex C-terminal" evidence="6">
    <location>
        <begin position="7"/>
        <end position="122"/>
    </location>
</feature>
<dbReference type="EMBL" id="VOFY01000183">
    <property type="protein sequence ID" value="KAA8578771.1"/>
    <property type="molecule type" value="Genomic_DNA"/>
</dbReference>
<proteinExistence type="inferred from homology"/>
<dbReference type="InterPro" id="IPR039396">
    <property type="entry name" value="Deltex_C"/>
</dbReference>
<dbReference type="GO" id="GO:0007219">
    <property type="term" value="P:Notch signaling pathway"/>
    <property type="evidence" value="ECO:0007669"/>
    <property type="project" value="InterPro"/>
</dbReference>
<dbReference type="Proteomes" id="UP000327493">
    <property type="component" value="Unassembled WGS sequence"/>
</dbReference>
<evidence type="ECO:0000256" key="3">
    <source>
        <dbReference type="ARBA" id="ARBA00022679"/>
    </source>
</evidence>
<comment type="caution">
    <text evidence="7">The sequence shown here is derived from an EMBL/GenBank/DDBJ whole genome shotgun (WGS) entry which is preliminary data.</text>
</comment>
<evidence type="ECO:0000256" key="1">
    <source>
        <dbReference type="ARBA" id="ARBA00000900"/>
    </source>
</evidence>
<keyword evidence="4 5" id="KW-0479">Metal-binding</keyword>
<sequence length="178" mass="20075">MQHEECTGTQPEGTMTVTRRWQSLPGFELCGSNNTVSQEGYKGSTSRTALLPASEEGEKVLKLLRKAFDRRLTFTIGRSVTPGLNNVITWNDIHHKTNMDVLGYPDPEYLFRVQDELRLTGVSTYLTWAMSLRPEHLVLLDTPETSHFQRAEQEFLQLANGAAAPYGNKQLTQQQFSG</sequence>
<name>A0A5J5CEA5_9PERO</name>
<keyword evidence="5" id="KW-0863">Zinc-finger</keyword>
<keyword evidence="5" id="KW-0963">Cytoplasm</keyword>
<gene>
    <name evidence="7" type="ORF">FQN60_016789</name>
</gene>
<keyword evidence="5" id="KW-0862">Zinc</keyword>
<comment type="similarity">
    <text evidence="5">Belongs to the Deltex family.</text>
</comment>
<accession>A0A5J5CEA5</accession>
<dbReference type="GO" id="GO:0008270">
    <property type="term" value="F:zinc ion binding"/>
    <property type="evidence" value="ECO:0007669"/>
    <property type="project" value="UniProtKB-KW"/>
</dbReference>
<organism evidence="7 8">
    <name type="scientific">Etheostoma spectabile</name>
    <name type="common">orangethroat darter</name>
    <dbReference type="NCBI Taxonomy" id="54343"/>
    <lineage>
        <taxon>Eukaryota</taxon>
        <taxon>Metazoa</taxon>
        <taxon>Chordata</taxon>
        <taxon>Craniata</taxon>
        <taxon>Vertebrata</taxon>
        <taxon>Euteleostomi</taxon>
        <taxon>Actinopterygii</taxon>
        <taxon>Neopterygii</taxon>
        <taxon>Teleostei</taxon>
        <taxon>Neoteleostei</taxon>
        <taxon>Acanthomorphata</taxon>
        <taxon>Eupercaria</taxon>
        <taxon>Perciformes</taxon>
        <taxon>Percoidei</taxon>
        <taxon>Percidae</taxon>
        <taxon>Etheostomatinae</taxon>
        <taxon>Etheostoma</taxon>
    </lineage>
</organism>
<comment type="pathway">
    <text evidence="2 5">Protein modification; protein ubiquitination.</text>
</comment>
<dbReference type="Gene3D" id="3.30.390.130">
    <property type="match status" value="1"/>
</dbReference>
<dbReference type="Pfam" id="PF18102">
    <property type="entry name" value="DTC"/>
    <property type="match status" value="1"/>
</dbReference>
<evidence type="ECO:0000256" key="4">
    <source>
        <dbReference type="ARBA" id="ARBA00022723"/>
    </source>
</evidence>
<evidence type="ECO:0000259" key="6">
    <source>
        <dbReference type="Pfam" id="PF18102"/>
    </source>
</evidence>
<evidence type="ECO:0000313" key="8">
    <source>
        <dbReference type="Proteomes" id="UP000327493"/>
    </source>
</evidence>